<dbReference type="PANTHER" id="PTHR43756">
    <property type="entry name" value="CHOLINE MONOOXYGENASE, CHLOROPLASTIC"/>
    <property type="match status" value="1"/>
</dbReference>
<evidence type="ECO:0000259" key="7">
    <source>
        <dbReference type="PROSITE" id="PS51296"/>
    </source>
</evidence>
<keyword evidence="4 8" id="KW-0560">Oxidoreductase</keyword>
<evidence type="ECO:0000256" key="6">
    <source>
        <dbReference type="ARBA" id="ARBA00023014"/>
    </source>
</evidence>
<dbReference type="InterPro" id="IPR017941">
    <property type="entry name" value="Rieske_2Fe-2S"/>
</dbReference>
<dbReference type="Gene3D" id="3.90.380.10">
    <property type="entry name" value="Naphthalene 1,2-dioxygenase Alpha Subunit, Chain A, domain 1"/>
    <property type="match status" value="1"/>
</dbReference>
<dbReference type="RefSeq" id="WP_146518379.1">
    <property type="nucleotide sequence ID" value="NZ_CP151726.1"/>
</dbReference>
<dbReference type="Gene3D" id="2.102.10.10">
    <property type="entry name" value="Rieske [2Fe-2S] iron-sulphur domain"/>
    <property type="match status" value="1"/>
</dbReference>
<comment type="cofactor">
    <cofactor evidence="1">
        <name>Fe cation</name>
        <dbReference type="ChEBI" id="CHEBI:24875"/>
    </cofactor>
</comment>
<keyword evidence="6" id="KW-0411">Iron-sulfur</keyword>
<dbReference type="PRINTS" id="PR00090">
    <property type="entry name" value="RNGDIOXGNASE"/>
</dbReference>
<dbReference type="Pfam" id="PF00355">
    <property type="entry name" value="Rieske"/>
    <property type="match status" value="1"/>
</dbReference>
<gene>
    <name evidence="8" type="primary">bedC1</name>
    <name evidence="8" type="ORF">Pla52n_08990</name>
</gene>
<dbReference type="GO" id="GO:0051537">
    <property type="term" value="F:2 iron, 2 sulfur cluster binding"/>
    <property type="evidence" value="ECO:0007669"/>
    <property type="project" value="UniProtKB-KW"/>
</dbReference>
<dbReference type="PROSITE" id="PS51296">
    <property type="entry name" value="RIESKE"/>
    <property type="match status" value="1"/>
</dbReference>
<keyword evidence="8" id="KW-0223">Dioxygenase</keyword>
<evidence type="ECO:0000256" key="3">
    <source>
        <dbReference type="ARBA" id="ARBA00022723"/>
    </source>
</evidence>
<evidence type="ECO:0000256" key="2">
    <source>
        <dbReference type="ARBA" id="ARBA00022714"/>
    </source>
</evidence>
<dbReference type="Proteomes" id="UP000320176">
    <property type="component" value="Unassembled WGS sequence"/>
</dbReference>
<evidence type="ECO:0000313" key="9">
    <source>
        <dbReference type="Proteomes" id="UP000320176"/>
    </source>
</evidence>
<dbReference type="Pfam" id="PF00848">
    <property type="entry name" value="Ring_hydroxyl_A"/>
    <property type="match status" value="1"/>
</dbReference>
<dbReference type="InterPro" id="IPR015879">
    <property type="entry name" value="Ring_hydroxy_dOase_asu_C_dom"/>
</dbReference>
<dbReference type="EC" id="1.14.12.3" evidence="8"/>
<evidence type="ECO:0000256" key="4">
    <source>
        <dbReference type="ARBA" id="ARBA00023002"/>
    </source>
</evidence>
<dbReference type="InterPro" id="IPR001663">
    <property type="entry name" value="Rng_hydr_dOase-A"/>
</dbReference>
<comment type="caution">
    <text evidence="8">The sequence shown here is derived from an EMBL/GenBank/DDBJ whole genome shotgun (WGS) entry which is preliminary data.</text>
</comment>
<reference evidence="8 9" key="1">
    <citation type="submission" date="2019-02" db="EMBL/GenBank/DDBJ databases">
        <title>Deep-cultivation of Planctomycetes and their phenomic and genomic characterization uncovers novel biology.</title>
        <authorList>
            <person name="Wiegand S."/>
            <person name="Jogler M."/>
            <person name="Boedeker C."/>
            <person name="Pinto D."/>
            <person name="Vollmers J."/>
            <person name="Rivas-Marin E."/>
            <person name="Kohn T."/>
            <person name="Peeters S.H."/>
            <person name="Heuer A."/>
            <person name="Rast P."/>
            <person name="Oberbeckmann S."/>
            <person name="Bunk B."/>
            <person name="Jeske O."/>
            <person name="Meyerdierks A."/>
            <person name="Storesund J.E."/>
            <person name="Kallscheuer N."/>
            <person name="Luecker S."/>
            <person name="Lage O.M."/>
            <person name="Pohl T."/>
            <person name="Merkel B.J."/>
            <person name="Hornburger P."/>
            <person name="Mueller R.-W."/>
            <person name="Bruemmer F."/>
            <person name="Labrenz M."/>
            <person name="Spormann A.M."/>
            <person name="Op Den Camp H."/>
            <person name="Overmann J."/>
            <person name="Amann R."/>
            <person name="Jetten M.S.M."/>
            <person name="Mascher T."/>
            <person name="Medema M.H."/>
            <person name="Devos D.P."/>
            <person name="Kaster A.-K."/>
            <person name="Ovreas L."/>
            <person name="Rohde M."/>
            <person name="Galperin M.Y."/>
            <person name="Jogler C."/>
        </authorList>
    </citation>
    <scope>NUCLEOTIDE SEQUENCE [LARGE SCALE GENOMIC DNA]</scope>
    <source>
        <strain evidence="8 9">Pla52n</strain>
    </source>
</reference>
<keyword evidence="3" id="KW-0479">Metal-binding</keyword>
<proteinExistence type="predicted"/>
<keyword evidence="2" id="KW-0001">2Fe-2S</keyword>
<dbReference type="PANTHER" id="PTHR43756:SF5">
    <property type="entry name" value="CHOLINE MONOOXYGENASE, CHLOROPLASTIC"/>
    <property type="match status" value="1"/>
</dbReference>
<accession>A0A5C6B9B7</accession>
<dbReference type="InterPro" id="IPR036922">
    <property type="entry name" value="Rieske_2Fe-2S_sf"/>
</dbReference>
<keyword evidence="9" id="KW-1185">Reference proteome</keyword>
<dbReference type="GO" id="GO:0018619">
    <property type="term" value="F:benzene 1,2-dioxygenase activity"/>
    <property type="evidence" value="ECO:0007669"/>
    <property type="project" value="UniProtKB-EC"/>
</dbReference>
<protein>
    <submittedName>
        <fullName evidence="8">Benzene 1,2-dioxygenase subunit alpha</fullName>
        <ecNumber evidence="8">1.14.12.3</ecNumber>
    </submittedName>
</protein>
<sequence length="383" mass="42957">MFHSDKSLPAPLDASCYSGEAAYVNDVTRLRARGWQLVATTGMLAKPGDYFATERLGVPLVIRNHDGQYVAFRNVCAHRSCRIAKPGKGHTEQIKCPFHGWHYGADGRTRKIPAAKNFPHHDRESYRLATFRVAQVGQLLFVHLAHSPTAAEDSETANDVPEPMAQWTQQFAQRTAAQHWRFVLHRELEFDCDWKIPIEGALESYHLAEVHPGTFGEGPDEESTEHLLSVSGTSFETLQRDDSKMARFEENVISMLTGSFDPRYRHVHVFPNLMATLTDTLSLVYQTCPIAPQRCRMTVFGFTPAARQWGILGRGVARWVGWATSYMAMKVLAEDAAIFPEVQSGLNALATAGGCQTPRILGRCEERVHAFQSHWSAHIAQQR</sequence>
<dbReference type="GO" id="GO:0005506">
    <property type="term" value="F:iron ion binding"/>
    <property type="evidence" value="ECO:0007669"/>
    <property type="project" value="InterPro"/>
</dbReference>
<dbReference type="CDD" id="cd03469">
    <property type="entry name" value="Rieske_RO_Alpha_N"/>
    <property type="match status" value="1"/>
</dbReference>
<keyword evidence="5" id="KW-0408">Iron</keyword>
<dbReference type="CDD" id="cd00680">
    <property type="entry name" value="RHO_alpha_C"/>
    <property type="match status" value="1"/>
</dbReference>
<evidence type="ECO:0000256" key="1">
    <source>
        <dbReference type="ARBA" id="ARBA00001962"/>
    </source>
</evidence>
<name>A0A5C6B9B7_9BACT</name>
<feature type="domain" description="Rieske" evidence="7">
    <location>
        <begin position="35"/>
        <end position="142"/>
    </location>
</feature>
<organism evidence="8 9">
    <name type="scientific">Stieleria varia</name>
    <dbReference type="NCBI Taxonomy" id="2528005"/>
    <lineage>
        <taxon>Bacteria</taxon>
        <taxon>Pseudomonadati</taxon>
        <taxon>Planctomycetota</taxon>
        <taxon>Planctomycetia</taxon>
        <taxon>Pirellulales</taxon>
        <taxon>Pirellulaceae</taxon>
        <taxon>Stieleria</taxon>
    </lineage>
</organism>
<dbReference type="SUPFAM" id="SSF55961">
    <property type="entry name" value="Bet v1-like"/>
    <property type="match status" value="1"/>
</dbReference>
<dbReference type="OrthoDB" id="9800776at2"/>
<dbReference type="EMBL" id="SJPN01000001">
    <property type="protein sequence ID" value="TWU08317.1"/>
    <property type="molecule type" value="Genomic_DNA"/>
</dbReference>
<evidence type="ECO:0000313" key="8">
    <source>
        <dbReference type="EMBL" id="TWU08317.1"/>
    </source>
</evidence>
<dbReference type="AlphaFoldDB" id="A0A5C6B9B7"/>
<dbReference type="SUPFAM" id="SSF50022">
    <property type="entry name" value="ISP domain"/>
    <property type="match status" value="1"/>
</dbReference>
<evidence type="ECO:0000256" key="5">
    <source>
        <dbReference type="ARBA" id="ARBA00023004"/>
    </source>
</evidence>